<dbReference type="Pfam" id="PF00078">
    <property type="entry name" value="RVT_1"/>
    <property type="match status" value="1"/>
</dbReference>
<keyword evidence="3" id="KW-1185">Reference proteome</keyword>
<feature type="non-terminal residue" evidence="2">
    <location>
        <position position="1"/>
    </location>
</feature>
<evidence type="ECO:0000313" key="3">
    <source>
        <dbReference type="Proteomes" id="UP001497623"/>
    </source>
</evidence>
<dbReference type="Proteomes" id="UP001497623">
    <property type="component" value="Unassembled WGS sequence"/>
</dbReference>
<proteinExistence type="predicted"/>
<feature type="domain" description="Reverse transcriptase" evidence="1">
    <location>
        <begin position="1"/>
        <end position="154"/>
    </location>
</feature>
<dbReference type="InterPro" id="IPR000477">
    <property type="entry name" value="RT_dom"/>
</dbReference>
<name>A0AAV2S7J5_MEGNR</name>
<sequence length="224" mass="25231">FCKKLEGMGIDFTEWFKSYLGGRQQVVVANETTSEPGIVSCGVPQGSILGPLLFLCYVNDMPISVKCKLLLYANDSALIVSGSDPWAIASLLSKELESCRQWLMDNKLSLHLGKTESILFGPKKKLNKVESFEAKCGNETIKHVKSVKYLGLQIDNDLSGKSIVNKIIKKANSRLNFLYRCIEMLNFESRKTFCSALIQCQFDYSCSLEKFKILIKNTYHISFI</sequence>
<dbReference type="PROSITE" id="PS50878">
    <property type="entry name" value="RT_POL"/>
    <property type="match status" value="1"/>
</dbReference>
<organism evidence="2 3">
    <name type="scientific">Meganyctiphanes norvegica</name>
    <name type="common">Northern krill</name>
    <name type="synonym">Thysanopoda norvegica</name>
    <dbReference type="NCBI Taxonomy" id="48144"/>
    <lineage>
        <taxon>Eukaryota</taxon>
        <taxon>Metazoa</taxon>
        <taxon>Ecdysozoa</taxon>
        <taxon>Arthropoda</taxon>
        <taxon>Crustacea</taxon>
        <taxon>Multicrustacea</taxon>
        <taxon>Malacostraca</taxon>
        <taxon>Eumalacostraca</taxon>
        <taxon>Eucarida</taxon>
        <taxon>Euphausiacea</taxon>
        <taxon>Euphausiidae</taxon>
        <taxon>Meganyctiphanes</taxon>
    </lineage>
</organism>
<gene>
    <name evidence="2" type="ORF">MNOR_LOCUS33015</name>
</gene>
<dbReference type="PANTHER" id="PTHR33332">
    <property type="entry name" value="REVERSE TRANSCRIPTASE DOMAIN-CONTAINING PROTEIN"/>
    <property type="match status" value="1"/>
</dbReference>
<dbReference type="EMBL" id="CAXKWB010046317">
    <property type="protein sequence ID" value="CAL4163592.1"/>
    <property type="molecule type" value="Genomic_DNA"/>
</dbReference>
<evidence type="ECO:0000313" key="2">
    <source>
        <dbReference type="EMBL" id="CAL4163592.1"/>
    </source>
</evidence>
<evidence type="ECO:0000259" key="1">
    <source>
        <dbReference type="PROSITE" id="PS50878"/>
    </source>
</evidence>
<reference evidence="2 3" key="1">
    <citation type="submission" date="2024-05" db="EMBL/GenBank/DDBJ databases">
        <authorList>
            <person name="Wallberg A."/>
        </authorList>
    </citation>
    <scope>NUCLEOTIDE SEQUENCE [LARGE SCALE GENOMIC DNA]</scope>
</reference>
<accession>A0AAV2S7J5</accession>
<protein>
    <recommendedName>
        <fullName evidence="1">Reverse transcriptase domain-containing protein</fullName>
    </recommendedName>
</protein>
<dbReference type="AlphaFoldDB" id="A0AAV2S7J5"/>
<comment type="caution">
    <text evidence="2">The sequence shown here is derived from an EMBL/GenBank/DDBJ whole genome shotgun (WGS) entry which is preliminary data.</text>
</comment>